<gene>
    <name evidence="2" type="ORF">HU200_043051</name>
</gene>
<accession>A0A835EEA7</accession>
<protein>
    <submittedName>
        <fullName evidence="2">Uncharacterized protein</fullName>
    </submittedName>
</protein>
<proteinExistence type="predicted"/>
<comment type="caution">
    <text evidence="2">The sequence shown here is derived from an EMBL/GenBank/DDBJ whole genome shotgun (WGS) entry which is preliminary data.</text>
</comment>
<name>A0A835EEA7_9POAL</name>
<dbReference type="AlphaFoldDB" id="A0A835EEA7"/>
<sequence>MDRLGEARGPPPWPSHAAAAAGAREQPRRCLLDARLRAPQRRRRRRLLGAARVVVVRRFLGAARGAVVVVRRRRRLPAHIDTPVDGEKQGHGVHHGVAGAGRPEDTLVEDPKVVKHLAENSKNIGEEAYQDAMEILLMLLPGVEEEETT</sequence>
<keyword evidence="3" id="KW-1185">Reference proteome</keyword>
<feature type="region of interest" description="Disordered" evidence="1">
    <location>
        <begin position="1"/>
        <end position="26"/>
    </location>
</feature>
<dbReference type="Proteomes" id="UP000636709">
    <property type="component" value="Unassembled WGS sequence"/>
</dbReference>
<evidence type="ECO:0000313" key="2">
    <source>
        <dbReference type="EMBL" id="KAF8687365.1"/>
    </source>
</evidence>
<organism evidence="2 3">
    <name type="scientific">Digitaria exilis</name>
    <dbReference type="NCBI Taxonomy" id="1010633"/>
    <lineage>
        <taxon>Eukaryota</taxon>
        <taxon>Viridiplantae</taxon>
        <taxon>Streptophyta</taxon>
        <taxon>Embryophyta</taxon>
        <taxon>Tracheophyta</taxon>
        <taxon>Spermatophyta</taxon>
        <taxon>Magnoliopsida</taxon>
        <taxon>Liliopsida</taxon>
        <taxon>Poales</taxon>
        <taxon>Poaceae</taxon>
        <taxon>PACMAD clade</taxon>
        <taxon>Panicoideae</taxon>
        <taxon>Panicodae</taxon>
        <taxon>Paniceae</taxon>
        <taxon>Anthephorinae</taxon>
        <taxon>Digitaria</taxon>
    </lineage>
</organism>
<dbReference type="EMBL" id="JACEFO010002056">
    <property type="protein sequence ID" value="KAF8687365.1"/>
    <property type="molecule type" value="Genomic_DNA"/>
</dbReference>
<feature type="region of interest" description="Disordered" evidence="1">
    <location>
        <begin position="81"/>
        <end position="104"/>
    </location>
</feature>
<reference evidence="2" key="1">
    <citation type="submission" date="2020-07" db="EMBL/GenBank/DDBJ databases">
        <title>Genome sequence and genetic diversity analysis of an under-domesticated orphan crop, white fonio (Digitaria exilis).</title>
        <authorList>
            <person name="Bennetzen J.L."/>
            <person name="Chen S."/>
            <person name="Ma X."/>
            <person name="Wang X."/>
            <person name="Yssel A.E.J."/>
            <person name="Chaluvadi S.R."/>
            <person name="Johnson M."/>
            <person name="Gangashetty P."/>
            <person name="Hamidou F."/>
            <person name="Sanogo M.D."/>
            <person name="Zwaenepoel A."/>
            <person name="Wallace J."/>
            <person name="Van De Peer Y."/>
            <person name="Van Deynze A."/>
        </authorList>
    </citation>
    <scope>NUCLEOTIDE SEQUENCE</scope>
    <source>
        <tissue evidence="2">Leaves</tissue>
    </source>
</reference>
<evidence type="ECO:0000256" key="1">
    <source>
        <dbReference type="SAM" id="MobiDB-lite"/>
    </source>
</evidence>
<evidence type="ECO:0000313" key="3">
    <source>
        <dbReference type="Proteomes" id="UP000636709"/>
    </source>
</evidence>